<dbReference type="EMBL" id="CP043026">
    <property type="protein sequence ID" value="QEH61952.1"/>
    <property type="molecule type" value="Genomic_DNA"/>
</dbReference>
<dbReference type="RefSeq" id="WP_166508328.1">
    <property type="nucleotide sequence ID" value="NZ_CP043026.1"/>
</dbReference>
<evidence type="ECO:0000313" key="1">
    <source>
        <dbReference type="EMBL" id="QEH61952.1"/>
    </source>
</evidence>
<protein>
    <submittedName>
        <fullName evidence="1">Uncharacterized protein</fullName>
    </submittedName>
</protein>
<name>A0A5B9Y775_9MOLU</name>
<organism evidence="1 2">
    <name type="scientific">Spiroplasma chinense</name>
    <dbReference type="NCBI Taxonomy" id="216932"/>
    <lineage>
        <taxon>Bacteria</taxon>
        <taxon>Bacillati</taxon>
        <taxon>Mycoplasmatota</taxon>
        <taxon>Mollicutes</taxon>
        <taxon>Entomoplasmatales</taxon>
        <taxon>Spiroplasmataceae</taxon>
        <taxon>Spiroplasma</taxon>
    </lineage>
</organism>
<sequence>MKNIEKIDDKQLKKMSEQFTFSVSFEKCENSLKTNGPFHIPEVFIEVKGLKKTFNLSDSNEAKELSDLIHEKYKHNGYKIMYHIGRFSRHIYDGLKFDTFSKTERALINPSRDKLLEGFKETKKYYNELEKILDTYDIEDIEDLTIEKLKELVELNFKGQKKLYEGLKELLAMELIKDLDDFSMAKTLFIFEENWILNKL</sequence>
<proteinExistence type="predicted"/>
<dbReference type="Proteomes" id="UP000323144">
    <property type="component" value="Chromosome"/>
</dbReference>
<reference evidence="1 2" key="1">
    <citation type="submission" date="2019-08" db="EMBL/GenBank/DDBJ databases">
        <title>Complete genome sequence of Spiroplasma chinense CCH (DSM 19755).</title>
        <authorList>
            <person name="Shen H.-Y."/>
            <person name="Lin Y.-C."/>
            <person name="Chou L."/>
            <person name="Kuo C.-H."/>
        </authorList>
    </citation>
    <scope>NUCLEOTIDE SEQUENCE [LARGE SCALE GENOMIC DNA]</scope>
    <source>
        <strain evidence="1 2">CCH</strain>
    </source>
</reference>
<accession>A0A5B9Y775</accession>
<gene>
    <name evidence="1" type="ORF">SCHIN_v1c07570</name>
</gene>
<dbReference type="AlphaFoldDB" id="A0A5B9Y775"/>
<evidence type="ECO:0000313" key="2">
    <source>
        <dbReference type="Proteomes" id="UP000323144"/>
    </source>
</evidence>
<dbReference type="KEGG" id="schi:SCHIN_v1c07570"/>
<keyword evidence="2" id="KW-1185">Reference proteome</keyword>